<dbReference type="Proteomes" id="UP000183376">
    <property type="component" value="Chromosome I"/>
</dbReference>
<proteinExistence type="predicted"/>
<gene>
    <name evidence="1" type="ORF">SAMN04489726_8036</name>
</gene>
<dbReference type="EMBL" id="LT629701">
    <property type="protein sequence ID" value="SDN74543.1"/>
    <property type="molecule type" value="Genomic_DNA"/>
</dbReference>
<organism evidence="1 2">
    <name type="scientific">Allokutzneria albata</name>
    <name type="common">Kibdelosporangium albatum</name>
    <dbReference type="NCBI Taxonomy" id="211114"/>
    <lineage>
        <taxon>Bacteria</taxon>
        <taxon>Bacillati</taxon>
        <taxon>Actinomycetota</taxon>
        <taxon>Actinomycetes</taxon>
        <taxon>Pseudonocardiales</taxon>
        <taxon>Pseudonocardiaceae</taxon>
        <taxon>Allokutzneria</taxon>
    </lineage>
</organism>
<evidence type="ECO:0000313" key="2">
    <source>
        <dbReference type="Proteomes" id="UP000183376"/>
    </source>
</evidence>
<keyword evidence="2" id="KW-1185">Reference proteome</keyword>
<protein>
    <submittedName>
        <fullName evidence="1">Uncharacterized protein</fullName>
    </submittedName>
</protein>
<dbReference type="AlphaFoldDB" id="A0A1H0DWY2"/>
<accession>A0A1H0DWY2</accession>
<reference evidence="1 2" key="1">
    <citation type="submission" date="2016-10" db="EMBL/GenBank/DDBJ databases">
        <authorList>
            <person name="de Groot N.N."/>
        </authorList>
    </citation>
    <scope>NUCLEOTIDE SEQUENCE [LARGE SCALE GENOMIC DNA]</scope>
    <source>
        <strain evidence="1 2">DSM 44149</strain>
    </source>
</reference>
<dbReference type="eggNOG" id="COG2197">
    <property type="taxonomic scope" value="Bacteria"/>
</dbReference>
<name>A0A1H0DWY2_ALLAB</name>
<evidence type="ECO:0000313" key="1">
    <source>
        <dbReference type="EMBL" id="SDN74543.1"/>
    </source>
</evidence>
<sequence>MTTAEAWALHACLSAALNATSQCPQWLGQPVVS</sequence>